<proteinExistence type="predicted"/>
<protein>
    <submittedName>
        <fullName evidence="3">DUF2493 domain-containing protein</fullName>
    </submittedName>
</protein>
<gene>
    <name evidence="3" type="ORF">BG454_04975</name>
</gene>
<sequence length="143" mass="15612">MRLIITGGRHLDDAALIRRALAVAHTIRPITVLIHGGNGALCITAEDWAREQRLHVVRYPANWRELGKRAEAIRNAFMLEDSRPDMLLALPGGNDTADLVTNACAARVPVIDAEGRPITPTELSNAERPDSLAASHITQQNKP</sequence>
<feature type="region of interest" description="Disordered" evidence="1">
    <location>
        <begin position="117"/>
        <end position="143"/>
    </location>
</feature>
<dbReference type="Proteomes" id="UP000228948">
    <property type="component" value="Chromosome"/>
</dbReference>
<dbReference type="EMBL" id="CP024899">
    <property type="protein sequence ID" value="ATX65260.1"/>
    <property type="molecule type" value="Genomic_DNA"/>
</dbReference>
<evidence type="ECO:0000259" key="2">
    <source>
        <dbReference type="Pfam" id="PF10686"/>
    </source>
</evidence>
<keyword evidence="4" id="KW-1185">Reference proteome</keyword>
<evidence type="ECO:0000313" key="3">
    <source>
        <dbReference type="EMBL" id="ATX65260.1"/>
    </source>
</evidence>
<evidence type="ECO:0000313" key="4">
    <source>
        <dbReference type="Proteomes" id="UP000228948"/>
    </source>
</evidence>
<accession>A0A2K8KGG6</accession>
<dbReference type="OrthoDB" id="572639at2"/>
<evidence type="ECO:0000256" key="1">
    <source>
        <dbReference type="SAM" id="MobiDB-lite"/>
    </source>
</evidence>
<dbReference type="STRING" id="441209.GCA_001870665_03734"/>
<dbReference type="RefSeq" id="WP_071479326.1">
    <property type="nucleotide sequence ID" value="NZ_CP024899.1"/>
</dbReference>
<dbReference type="InterPro" id="IPR019627">
    <property type="entry name" value="YAcAr"/>
</dbReference>
<name>A0A2K8KGG6_9RHOB</name>
<dbReference type="KEGG" id="rbg:BG454_04975"/>
<reference evidence="3 4" key="1">
    <citation type="submission" date="2017-11" db="EMBL/GenBank/DDBJ databases">
        <title>Revised Sequence and Annotation of the Rhodobaca barguzinensis strain alga05 Genome.</title>
        <authorList>
            <person name="Kopejtka K."/>
            <person name="Tomasch J.M."/>
            <person name="Bunk B."/>
            <person name="Koblizek M."/>
        </authorList>
    </citation>
    <scope>NUCLEOTIDE SEQUENCE [LARGE SCALE GENOMIC DNA]</scope>
    <source>
        <strain evidence="4">alga05</strain>
    </source>
</reference>
<feature type="domain" description="YspA cpYpsA-related SLOG" evidence="2">
    <location>
        <begin position="1"/>
        <end position="64"/>
    </location>
</feature>
<organism evidence="3 4">
    <name type="scientific">Roseinatronobacter bogoriensis subsp. barguzinensis</name>
    <dbReference type="NCBI Taxonomy" id="441209"/>
    <lineage>
        <taxon>Bacteria</taxon>
        <taxon>Pseudomonadati</taxon>
        <taxon>Pseudomonadota</taxon>
        <taxon>Alphaproteobacteria</taxon>
        <taxon>Rhodobacterales</taxon>
        <taxon>Paracoccaceae</taxon>
        <taxon>Roseinatronobacter</taxon>
    </lineage>
</organism>
<dbReference type="AlphaFoldDB" id="A0A2K8KGG6"/>
<dbReference type="Pfam" id="PF10686">
    <property type="entry name" value="YAcAr"/>
    <property type="match status" value="1"/>
</dbReference>